<comment type="caution">
    <text evidence="1">The sequence shown here is derived from an EMBL/GenBank/DDBJ whole genome shotgun (WGS) entry which is preliminary data.</text>
</comment>
<evidence type="ECO:0000313" key="1">
    <source>
        <dbReference type="EMBL" id="MDR4328853.1"/>
    </source>
</evidence>
<evidence type="ECO:0000313" key="2">
    <source>
        <dbReference type="Proteomes" id="UP001248134"/>
    </source>
</evidence>
<dbReference type="EMBL" id="VLYX01000041">
    <property type="protein sequence ID" value="MDR4328853.1"/>
    <property type="molecule type" value="Genomic_DNA"/>
</dbReference>
<dbReference type="Proteomes" id="UP001248134">
    <property type="component" value="Unassembled WGS sequence"/>
</dbReference>
<gene>
    <name evidence="1" type="primary">fbpA</name>
    <name evidence="1" type="ORF">FOS08_24035</name>
</gene>
<protein>
    <submittedName>
        <fullName evidence="1">Fur-regulated basic protein FbpA</fullName>
    </submittedName>
</protein>
<sequence>MDRKQIFIDVLLYKGIYKEEDTGRQLYEMSKQELWNLLKGDEEQCNQSNMEVLK</sequence>
<dbReference type="InterPro" id="IPR025072">
    <property type="entry name" value="Fur_reg_FbpA"/>
</dbReference>
<organism evidence="1 2">
    <name type="scientific">Bacillus pseudomycoides</name>
    <dbReference type="NCBI Taxonomy" id="64104"/>
    <lineage>
        <taxon>Bacteria</taxon>
        <taxon>Bacillati</taxon>
        <taxon>Bacillota</taxon>
        <taxon>Bacilli</taxon>
        <taxon>Bacillales</taxon>
        <taxon>Bacillaceae</taxon>
        <taxon>Bacillus</taxon>
        <taxon>Bacillus cereus group</taxon>
    </lineage>
</organism>
<dbReference type="AlphaFoldDB" id="A0AAJ1Z2I8"/>
<name>A0AAJ1Z2I8_9BACI</name>
<reference evidence="1" key="1">
    <citation type="submission" date="2019-07" db="EMBL/GenBank/DDBJ databases">
        <title>Phylogenomic Reclassification of ATCC Bacillus Strains and Various Taxa within the Genus Bacillus.</title>
        <authorList>
            <person name="Riojas M.A."/>
            <person name="Frank A.M."/>
            <person name="Fenn S.L."/>
            <person name="King S.P."/>
            <person name="Brower S.M."/>
            <person name="Hazbon M.H."/>
        </authorList>
    </citation>
    <scope>NUCLEOTIDE SEQUENCE</scope>
    <source>
        <strain evidence="1">NR-12239</strain>
    </source>
</reference>
<dbReference type="RefSeq" id="WP_081621561.1">
    <property type="nucleotide sequence ID" value="NZ_JANIOB010000001.1"/>
</dbReference>
<accession>A0AAJ1Z2I8</accession>
<dbReference type="Pfam" id="PF13076">
    <property type="entry name" value="Fur_reg_FbpA"/>
    <property type="match status" value="1"/>
</dbReference>
<proteinExistence type="predicted"/>